<accession>A0A7W5Z189</accession>
<gene>
    <name evidence="17" type="ORF">FHS81_000068</name>
</gene>
<dbReference type="InterPro" id="IPR027417">
    <property type="entry name" value="P-loop_NTPase"/>
</dbReference>
<comment type="subcellular location">
    <subcellularLocation>
        <location evidence="1">Cytoplasm</location>
    </subcellularLocation>
</comment>
<protein>
    <recommendedName>
        <fullName evidence="4">Flagellum-specific ATP synthase</fullName>
        <ecNumber evidence="3">7.1.2.2</ecNumber>
    </recommendedName>
</protein>
<keyword evidence="6" id="KW-0963">Cytoplasm</keyword>
<dbReference type="NCBIfam" id="TIGR01026">
    <property type="entry name" value="fliI_yscN"/>
    <property type="match status" value="1"/>
</dbReference>
<dbReference type="GO" id="GO:0030254">
    <property type="term" value="P:protein secretion by the type III secretion system"/>
    <property type="evidence" value="ECO:0007669"/>
    <property type="project" value="InterPro"/>
</dbReference>
<keyword evidence="18" id="KW-1185">Reference proteome</keyword>
<evidence type="ECO:0000256" key="9">
    <source>
        <dbReference type="ARBA" id="ARBA00022795"/>
    </source>
</evidence>
<evidence type="ECO:0000256" key="3">
    <source>
        <dbReference type="ARBA" id="ARBA00012473"/>
    </source>
</evidence>
<comment type="similarity">
    <text evidence="2">Belongs to the ATPase alpha/beta chains family.</text>
</comment>
<evidence type="ECO:0000256" key="15">
    <source>
        <dbReference type="ARBA" id="ARBA00023310"/>
    </source>
</evidence>
<reference evidence="17 18" key="1">
    <citation type="submission" date="2020-08" db="EMBL/GenBank/DDBJ databases">
        <title>Genomic Encyclopedia of Type Strains, Phase IV (KMG-IV): sequencing the most valuable type-strain genomes for metagenomic binning, comparative biology and taxonomic classification.</title>
        <authorList>
            <person name="Goeker M."/>
        </authorList>
    </citation>
    <scope>NUCLEOTIDE SEQUENCE [LARGE SCALE GENOMIC DNA]</scope>
    <source>
        <strain evidence="17 18">DSM 28760</strain>
    </source>
</reference>
<sequence length="501" mass="53324">MNSIAEALAGQNVPSLLALPPASAVAEESTPDSAGPVAAGVLAENHAGTVTVLADRDRDGRRRTALARVASVISVEAAQLPLVRKGGSVQEITAGYCRVVGLSREVRLGDRVVFEDGGLPGEVVRIDQAGATIKPFGNQIEASIGSGVFRQGAMGVSPDHSWKGRVVDAFCHPLDAHGPLRQGLREMPVDAPPPPALTRARVDTPLKTGVRMLDLFTPLCFGQRIGIFAGSGVGKSTLLGMLARARGFDTIVVALVGERGREVREFLEGPLADNRSRAVVVVSTGDESPMMRRMAPRTATAIAEYFRDCGESVLLIIDSVTRYAHAARDVALAAGEPAVARGYAPSVFSDLPRLLERSGPGAEGSGTITGIFSVLVDGDDHNDPVADNIRGTLDGHIVLERSIADQGRYPAGNVLSSISRLAQLSWTPEQRNLLRRIRAMIARYEDTRDLRLVGGYQPGLDAELDQAVTLVPRIYDALRQDMDAPMSEDAFQELANALRPA</sequence>
<evidence type="ECO:0000256" key="13">
    <source>
        <dbReference type="ARBA" id="ARBA00023065"/>
    </source>
</evidence>
<keyword evidence="13" id="KW-0406">Ion transport</keyword>
<evidence type="ECO:0000256" key="1">
    <source>
        <dbReference type="ARBA" id="ARBA00004496"/>
    </source>
</evidence>
<dbReference type="AlphaFoldDB" id="A0A7W5Z189"/>
<keyword evidence="8" id="KW-0375">Hydrogen ion transport</keyword>
<evidence type="ECO:0000256" key="7">
    <source>
        <dbReference type="ARBA" id="ARBA00022741"/>
    </source>
</evidence>
<dbReference type="GO" id="GO:0046933">
    <property type="term" value="F:proton-transporting ATP synthase activity, rotational mechanism"/>
    <property type="evidence" value="ECO:0007669"/>
    <property type="project" value="TreeGrafter"/>
</dbReference>
<dbReference type="Gene3D" id="3.40.50.12240">
    <property type="match status" value="1"/>
</dbReference>
<dbReference type="Pfam" id="PF18269">
    <property type="entry name" value="T3SS_ATPase_C"/>
    <property type="match status" value="1"/>
</dbReference>
<evidence type="ECO:0000256" key="2">
    <source>
        <dbReference type="ARBA" id="ARBA00008936"/>
    </source>
</evidence>
<keyword evidence="10" id="KW-0067">ATP-binding</keyword>
<dbReference type="Proteomes" id="UP000537592">
    <property type="component" value="Unassembled WGS sequence"/>
</dbReference>
<dbReference type="InterPro" id="IPR003593">
    <property type="entry name" value="AAA+_ATPase"/>
</dbReference>
<keyword evidence="5" id="KW-0813">Transport</keyword>
<keyword evidence="15" id="KW-0066">ATP synthesis</keyword>
<dbReference type="Pfam" id="PF00006">
    <property type="entry name" value="ATP-synt_ab"/>
    <property type="match status" value="1"/>
</dbReference>
<evidence type="ECO:0000313" key="18">
    <source>
        <dbReference type="Proteomes" id="UP000537592"/>
    </source>
</evidence>
<keyword evidence="11" id="KW-0653">Protein transport</keyword>
<name>A0A7W5Z189_9HYPH</name>
<feature type="domain" description="AAA+ ATPase" evidence="16">
    <location>
        <begin position="221"/>
        <end position="404"/>
    </location>
</feature>
<evidence type="ECO:0000256" key="12">
    <source>
        <dbReference type="ARBA" id="ARBA00022967"/>
    </source>
</evidence>
<dbReference type="InterPro" id="IPR005714">
    <property type="entry name" value="ATPase_T3SS_FliI/YscN"/>
</dbReference>
<dbReference type="PANTHER" id="PTHR15184:SF9">
    <property type="entry name" value="SPI-1 TYPE 3 SECRETION SYSTEM ATPASE"/>
    <property type="match status" value="1"/>
</dbReference>
<dbReference type="GO" id="GO:0005524">
    <property type="term" value="F:ATP binding"/>
    <property type="evidence" value="ECO:0007669"/>
    <property type="project" value="UniProtKB-KW"/>
</dbReference>
<dbReference type="NCBIfam" id="TIGR03498">
    <property type="entry name" value="FliI_clade3"/>
    <property type="match status" value="1"/>
</dbReference>
<evidence type="ECO:0000256" key="5">
    <source>
        <dbReference type="ARBA" id="ARBA00022448"/>
    </source>
</evidence>
<evidence type="ECO:0000259" key="16">
    <source>
        <dbReference type="SMART" id="SM00382"/>
    </source>
</evidence>
<dbReference type="CDD" id="cd01136">
    <property type="entry name" value="ATPase_flagellum-secretory_path_III"/>
    <property type="match status" value="1"/>
</dbReference>
<dbReference type="PANTHER" id="PTHR15184">
    <property type="entry name" value="ATP SYNTHASE"/>
    <property type="match status" value="1"/>
</dbReference>
<comment type="caution">
    <text evidence="17">The sequence shown here is derived from an EMBL/GenBank/DDBJ whole genome shotgun (WGS) entry which is preliminary data.</text>
</comment>
<dbReference type="InterPro" id="IPR040627">
    <property type="entry name" value="T3SS_ATPase_C"/>
</dbReference>
<evidence type="ECO:0000256" key="4">
    <source>
        <dbReference type="ARBA" id="ARBA00020580"/>
    </source>
</evidence>
<evidence type="ECO:0000256" key="14">
    <source>
        <dbReference type="ARBA" id="ARBA00023225"/>
    </source>
</evidence>
<proteinExistence type="inferred from homology"/>
<evidence type="ECO:0000256" key="6">
    <source>
        <dbReference type="ARBA" id="ARBA00022490"/>
    </source>
</evidence>
<evidence type="ECO:0000256" key="10">
    <source>
        <dbReference type="ARBA" id="ARBA00022840"/>
    </source>
</evidence>
<dbReference type="InterPro" id="IPR050053">
    <property type="entry name" value="ATPase_alpha/beta_chains"/>
</dbReference>
<evidence type="ECO:0000256" key="8">
    <source>
        <dbReference type="ARBA" id="ARBA00022781"/>
    </source>
</evidence>
<dbReference type="GO" id="GO:0016887">
    <property type="term" value="F:ATP hydrolysis activity"/>
    <property type="evidence" value="ECO:0007669"/>
    <property type="project" value="InterPro"/>
</dbReference>
<keyword evidence="14" id="KW-1006">Bacterial flagellum protein export</keyword>
<keyword evidence="7" id="KW-0547">Nucleotide-binding</keyword>
<dbReference type="GO" id="GO:0005737">
    <property type="term" value="C:cytoplasm"/>
    <property type="evidence" value="ECO:0007669"/>
    <property type="project" value="UniProtKB-SubCell"/>
</dbReference>
<dbReference type="EC" id="7.1.2.2" evidence="3"/>
<keyword evidence="9" id="KW-1005">Bacterial flagellum biogenesis</keyword>
<dbReference type="SUPFAM" id="SSF52540">
    <property type="entry name" value="P-loop containing nucleoside triphosphate hydrolases"/>
    <property type="match status" value="1"/>
</dbReference>
<dbReference type="GO" id="GO:0009288">
    <property type="term" value="C:bacterial-type flagellum"/>
    <property type="evidence" value="ECO:0007669"/>
    <property type="project" value="InterPro"/>
</dbReference>
<dbReference type="SMART" id="SM00382">
    <property type="entry name" value="AAA"/>
    <property type="match status" value="1"/>
</dbReference>
<dbReference type="EMBL" id="JACICC010000001">
    <property type="protein sequence ID" value="MBB3808014.1"/>
    <property type="molecule type" value="Genomic_DNA"/>
</dbReference>
<evidence type="ECO:0000256" key="11">
    <source>
        <dbReference type="ARBA" id="ARBA00022927"/>
    </source>
</evidence>
<dbReference type="RefSeq" id="WP_183750066.1">
    <property type="nucleotide sequence ID" value="NZ_JACICC010000001.1"/>
</dbReference>
<dbReference type="GO" id="GO:0044781">
    <property type="term" value="P:bacterial-type flagellum organization"/>
    <property type="evidence" value="ECO:0007669"/>
    <property type="project" value="UniProtKB-KW"/>
</dbReference>
<keyword evidence="12" id="KW-1278">Translocase</keyword>
<evidence type="ECO:0000313" key="17">
    <source>
        <dbReference type="EMBL" id="MBB3808014.1"/>
    </source>
</evidence>
<dbReference type="InterPro" id="IPR000194">
    <property type="entry name" value="ATPase_F1/V1/A1_a/bsu_nucl-bd"/>
</dbReference>
<dbReference type="FunFam" id="3.40.50.12240:FF:000002">
    <property type="entry name" value="Flagellum-specific ATP synthase FliI"/>
    <property type="match status" value="1"/>
</dbReference>
<dbReference type="InterPro" id="IPR022426">
    <property type="entry name" value="FliI_clade3"/>
</dbReference>
<organism evidence="17 18">
    <name type="scientific">Pseudochelatococcus contaminans</name>
    <dbReference type="NCBI Taxonomy" id="1538103"/>
    <lineage>
        <taxon>Bacteria</taxon>
        <taxon>Pseudomonadati</taxon>
        <taxon>Pseudomonadota</taxon>
        <taxon>Alphaproteobacteria</taxon>
        <taxon>Hyphomicrobiales</taxon>
        <taxon>Chelatococcaceae</taxon>
        <taxon>Pseudochelatococcus</taxon>
    </lineage>
</organism>
<dbReference type="GO" id="GO:0030257">
    <property type="term" value="C:type III protein secretion system complex"/>
    <property type="evidence" value="ECO:0007669"/>
    <property type="project" value="InterPro"/>
</dbReference>